<keyword evidence="1" id="KW-0596">Phosphopantetheine</keyword>
<dbReference type="PROSITE" id="PS50075">
    <property type="entry name" value="CARRIER"/>
    <property type="match status" value="1"/>
</dbReference>
<dbReference type="EMBL" id="BARS01008663">
    <property type="protein sequence ID" value="GAF82055.1"/>
    <property type="molecule type" value="Genomic_DNA"/>
</dbReference>
<reference evidence="4" key="1">
    <citation type="journal article" date="2014" name="Front. Microbiol.">
        <title>High frequency of phylogenetically diverse reductive dehalogenase-homologous genes in deep subseafloor sedimentary metagenomes.</title>
        <authorList>
            <person name="Kawai M."/>
            <person name="Futagami T."/>
            <person name="Toyoda A."/>
            <person name="Takaki Y."/>
            <person name="Nishi S."/>
            <person name="Hori S."/>
            <person name="Arai W."/>
            <person name="Tsubouchi T."/>
            <person name="Morono Y."/>
            <person name="Uchiyama I."/>
            <person name="Ito T."/>
            <person name="Fujiyama A."/>
            <person name="Inagaki F."/>
            <person name="Takami H."/>
        </authorList>
    </citation>
    <scope>NUCLEOTIDE SEQUENCE</scope>
    <source>
        <strain evidence="4">Expedition CK06-06</strain>
    </source>
</reference>
<dbReference type="InterPro" id="IPR009081">
    <property type="entry name" value="PP-bd_ACP"/>
</dbReference>
<feature type="domain" description="Carrier" evidence="3">
    <location>
        <begin position="4"/>
        <end position="79"/>
    </location>
</feature>
<evidence type="ECO:0000313" key="4">
    <source>
        <dbReference type="EMBL" id="GAF82055.1"/>
    </source>
</evidence>
<protein>
    <recommendedName>
        <fullName evidence="3">Carrier domain-containing protein</fullName>
    </recommendedName>
</protein>
<dbReference type="AlphaFoldDB" id="X0U0U0"/>
<evidence type="ECO:0000256" key="1">
    <source>
        <dbReference type="ARBA" id="ARBA00022450"/>
    </source>
</evidence>
<dbReference type="GO" id="GO:0000036">
    <property type="term" value="F:acyl carrier activity"/>
    <property type="evidence" value="ECO:0007669"/>
    <property type="project" value="TreeGrafter"/>
</dbReference>
<dbReference type="Gene3D" id="1.10.1200.10">
    <property type="entry name" value="ACP-like"/>
    <property type="match status" value="1"/>
</dbReference>
<dbReference type="InterPro" id="IPR003231">
    <property type="entry name" value="ACP"/>
</dbReference>
<proteinExistence type="inferred from homology"/>
<dbReference type="GO" id="GO:0000035">
    <property type="term" value="F:acyl binding"/>
    <property type="evidence" value="ECO:0007669"/>
    <property type="project" value="TreeGrafter"/>
</dbReference>
<name>X0U0U0_9ZZZZ</name>
<organism evidence="4">
    <name type="scientific">marine sediment metagenome</name>
    <dbReference type="NCBI Taxonomy" id="412755"/>
    <lineage>
        <taxon>unclassified sequences</taxon>
        <taxon>metagenomes</taxon>
        <taxon>ecological metagenomes</taxon>
    </lineage>
</organism>
<accession>X0U0U0</accession>
<comment type="caution">
    <text evidence="4">The sequence shown here is derived from an EMBL/GenBank/DDBJ whole genome shotgun (WGS) entry which is preliminary data.</text>
</comment>
<dbReference type="Pfam" id="PF00550">
    <property type="entry name" value="PP-binding"/>
    <property type="match status" value="1"/>
</dbReference>
<sequence length="81" mass="9103">MEKDSIEDRIKKIIGEVFKKNPKEISRKTRFIEDLRAKSIDVIALLAALSGEFKIVIPASEIQGNQTVGQAIDYIKKKLSS</sequence>
<evidence type="ECO:0000259" key="3">
    <source>
        <dbReference type="PROSITE" id="PS50075"/>
    </source>
</evidence>
<dbReference type="HAMAP" id="MF_01217">
    <property type="entry name" value="Acyl_carrier"/>
    <property type="match status" value="1"/>
</dbReference>
<keyword evidence="2" id="KW-0597">Phosphoprotein</keyword>
<dbReference type="InterPro" id="IPR036736">
    <property type="entry name" value="ACP-like_sf"/>
</dbReference>
<evidence type="ECO:0000256" key="2">
    <source>
        <dbReference type="ARBA" id="ARBA00022553"/>
    </source>
</evidence>
<dbReference type="SUPFAM" id="SSF47336">
    <property type="entry name" value="ACP-like"/>
    <property type="match status" value="1"/>
</dbReference>
<dbReference type="PANTHER" id="PTHR20863">
    <property type="entry name" value="ACYL CARRIER PROTEIN"/>
    <property type="match status" value="1"/>
</dbReference>
<gene>
    <name evidence="4" type="ORF">S01H1_16464</name>
</gene>
<dbReference type="PANTHER" id="PTHR20863:SF76">
    <property type="entry name" value="CARRIER DOMAIN-CONTAINING PROTEIN"/>
    <property type="match status" value="1"/>
</dbReference>